<dbReference type="GO" id="GO:0006955">
    <property type="term" value="P:immune response"/>
    <property type="evidence" value="ECO:0007669"/>
    <property type="project" value="TreeGrafter"/>
</dbReference>
<dbReference type="InterPro" id="IPR037055">
    <property type="entry name" value="MHC_I-like_Ag-recog_sf"/>
</dbReference>
<dbReference type="GO" id="GO:0005615">
    <property type="term" value="C:extracellular space"/>
    <property type="evidence" value="ECO:0007669"/>
    <property type="project" value="TreeGrafter"/>
</dbReference>
<dbReference type="SUPFAM" id="SSF48726">
    <property type="entry name" value="Immunoglobulin"/>
    <property type="match status" value="1"/>
</dbReference>
<dbReference type="InterPro" id="IPR011162">
    <property type="entry name" value="MHC_I/II-like_Ag-recog"/>
</dbReference>
<evidence type="ECO:0000256" key="1">
    <source>
        <dbReference type="ARBA" id="ARBA00023180"/>
    </source>
</evidence>
<sequence>MGCHPTALCDQAGAQQEEVCLLHGILFRGVTRTEYLEVITMDNVTVFSYNSTTRSRVPLPDWLKNHDGKQHWKDNNTIAILNQNNMAKAMEVVSQHINQTGGKARNHILSHHATVLNVVLCRAILQISIKNPFLPRIWPLWSTPRWTKSGFFDTCMQWQRIYDFQYVEQSLGRHYSSSGCLQEGTGKETFHFVTCHVTGFYPWEVQVEWQKDGWLPLVEGVTSGEVLPNGDGTLQLKKTLTISGGNQRCVTIQSYTCLVQHSSLSQNITRTWAPNRDCTTAMTVGGLSLAILGVVVIVGKYR</sequence>
<evidence type="ECO:0000313" key="5">
    <source>
        <dbReference type="Ensembl" id="ENSPKIP00000018733.1"/>
    </source>
</evidence>
<dbReference type="PROSITE" id="PS50835">
    <property type="entry name" value="IG_LIKE"/>
    <property type="match status" value="1"/>
</dbReference>
<dbReference type="InterPro" id="IPR050208">
    <property type="entry name" value="MHC_class-I_related"/>
</dbReference>
<dbReference type="Pfam" id="PF07654">
    <property type="entry name" value="C1-set"/>
    <property type="match status" value="1"/>
</dbReference>
<dbReference type="InterPro" id="IPR003597">
    <property type="entry name" value="Ig_C1-set"/>
</dbReference>
<keyword evidence="6" id="KW-1185">Reference proteome</keyword>
<dbReference type="InterPro" id="IPR013783">
    <property type="entry name" value="Ig-like_fold"/>
</dbReference>
<dbReference type="SMART" id="SM00407">
    <property type="entry name" value="IGc1"/>
    <property type="match status" value="1"/>
</dbReference>
<accession>A0A3B3RK89</accession>
<keyword evidence="3" id="KW-0472">Membrane</keyword>
<evidence type="ECO:0000259" key="4">
    <source>
        <dbReference type="PROSITE" id="PS50835"/>
    </source>
</evidence>
<dbReference type="GeneTree" id="ENSGT01120000271825"/>
<reference evidence="5" key="2">
    <citation type="submission" date="2025-09" db="UniProtKB">
        <authorList>
            <consortium name="Ensembl"/>
        </authorList>
    </citation>
    <scope>IDENTIFICATION</scope>
</reference>
<dbReference type="PANTHER" id="PTHR16675:SF237">
    <property type="entry name" value="MHC CLASS I ANTIGEN TRANSCRIPT VARIANT 1-RELATED"/>
    <property type="match status" value="1"/>
</dbReference>
<dbReference type="Ensembl" id="ENSPKIT00000035563.1">
    <property type="protein sequence ID" value="ENSPKIP00000018733.1"/>
    <property type="gene ID" value="ENSPKIG00000004118.1"/>
</dbReference>
<dbReference type="PROSITE" id="PS00290">
    <property type="entry name" value="IG_MHC"/>
    <property type="match status" value="1"/>
</dbReference>
<evidence type="ECO:0000256" key="3">
    <source>
        <dbReference type="SAM" id="Phobius"/>
    </source>
</evidence>
<keyword evidence="3" id="KW-1133">Transmembrane helix</keyword>
<keyword evidence="2" id="KW-0393">Immunoglobulin domain</keyword>
<proteinExistence type="predicted"/>
<dbReference type="Proteomes" id="UP000261540">
    <property type="component" value="Unplaced"/>
</dbReference>
<dbReference type="Gene3D" id="3.30.500.10">
    <property type="entry name" value="MHC class I-like antigen recognition-like"/>
    <property type="match status" value="1"/>
</dbReference>
<dbReference type="InterPro" id="IPR036179">
    <property type="entry name" value="Ig-like_dom_sf"/>
</dbReference>
<dbReference type="PANTHER" id="PTHR16675">
    <property type="entry name" value="MHC CLASS I-RELATED"/>
    <property type="match status" value="1"/>
</dbReference>
<feature type="transmembrane region" description="Helical" evidence="3">
    <location>
        <begin position="280"/>
        <end position="299"/>
    </location>
</feature>
<dbReference type="InterPro" id="IPR007110">
    <property type="entry name" value="Ig-like_dom"/>
</dbReference>
<name>A0A3B3RK89_9TELE</name>
<dbReference type="SUPFAM" id="SSF54452">
    <property type="entry name" value="MHC antigen-recognition domain"/>
    <property type="match status" value="1"/>
</dbReference>
<organism evidence="5 6">
    <name type="scientific">Paramormyrops kingsleyae</name>
    <dbReference type="NCBI Taxonomy" id="1676925"/>
    <lineage>
        <taxon>Eukaryota</taxon>
        <taxon>Metazoa</taxon>
        <taxon>Chordata</taxon>
        <taxon>Craniata</taxon>
        <taxon>Vertebrata</taxon>
        <taxon>Euteleostomi</taxon>
        <taxon>Actinopterygii</taxon>
        <taxon>Neopterygii</taxon>
        <taxon>Teleostei</taxon>
        <taxon>Osteoglossocephala</taxon>
        <taxon>Osteoglossomorpha</taxon>
        <taxon>Osteoglossiformes</taxon>
        <taxon>Mormyridae</taxon>
        <taxon>Paramormyrops</taxon>
    </lineage>
</organism>
<keyword evidence="3" id="KW-0812">Transmembrane</keyword>
<dbReference type="Gene3D" id="2.60.40.10">
    <property type="entry name" value="Immunoglobulins"/>
    <property type="match status" value="1"/>
</dbReference>
<dbReference type="GO" id="GO:0009897">
    <property type="term" value="C:external side of plasma membrane"/>
    <property type="evidence" value="ECO:0007669"/>
    <property type="project" value="TreeGrafter"/>
</dbReference>
<keyword evidence="1" id="KW-0325">Glycoprotein</keyword>
<feature type="domain" description="Ig-like" evidence="4">
    <location>
        <begin position="186"/>
        <end position="269"/>
    </location>
</feature>
<reference evidence="5" key="1">
    <citation type="submission" date="2025-08" db="UniProtKB">
        <authorList>
            <consortium name="Ensembl"/>
        </authorList>
    </citation>
    <scope>IDENTIFICATION</scope>
</reference>
<protein>
    <recommendedName>
        <fullName evidence="4">Ig-like domain-containing protein</fullName>
    </recommendedName>
</protein>
<evidence type="ECO:0000256" key="2">
    <source>
        <dbReference type="ARBA" id="ARBA00023319"/>
    </source>
</evidence>
<dbReference type="InterPro" id="IPR003006">
    <property type="entry name" value="Ig/MHC_CS"/>
</dbReference>
<dbReference type="AlphaFoldDB" id="A0A3B3RK89"/>
<evidence type="ECO:0000313" key="6">
    <source>
        <dbReference type="Proteomes" id="UP000261540"/>
    </source>
</evidence>